<dbReference type="Gene3D" id="3.40.1280.10">
    <property type="match status" value="1"/>
</dbReference>
<proteinExistence type="inferred from homology"/>
<protein>
    <recommendedName>
        <fullName evidence="6">tRNA/rRNA methyltransferase SpoU type domain-containing protein</fullName>
    </recommendedName>
</protein>
<evidence type="ECO:0000256" key="1">
    <source>
        <dbReference type="ARBA" id="ARBA00022490"/>
    </source>
</evidence>
<dbReference type="HAMAP" id="MF_01885">
    <property type="entry name" value="tRNA_methyltr_TrmL"/>
    <property type="match status" value="1"/>
</dbReference>
<dbReference type="GO" id="GO:0003723">
    <property type="term" value="F:RNA binding"/>
    <property type="evidence" value="ECO:0007669"/>
    <property type="project" value="InterPro"/>
</dbReference>
<sequence length="149" mass="17146">MFNIALYQPDIPQNTAAIIRLCSCFDTTLEIIEPCGFLLDDKRLKRVAMDYLDKSKIITYRSYENFLTKKKDSRIILMTTKAKKNYNNFEFKLKDTLLFGRESQGVPKIVHNNSYVSLKIPLKKNSRSLNISMAVAITLSEALRQNSSL</sequence>
<name>A0A383AS57_9ZZZZ</name>
<dbReference type="CDD" id="cd18094">
    <property type="entry name" value="SpoU-like_TrmL"/>
    <property type="match status" value="1"/>
</dbReference>
<accession>A0A383AS57</accession>
<dbReference type="InterPro" id="IPR016914">
    <property type="entry name" value="TrmL"/>
</dbReference>
<evidence type="ECO:0000256" key="3">
    <source>
        <dbReference type="ARBA" id="ARBA00022679"/>
    </source>
</evidence>
<dbReference type="InterPro" id="IPR029026">
    <property type="entry name" value="tRNA_m1G_MTases_N"/>
</dbReference>
<evidence type="ECO:0000256" key="4">
    <source>
        <dbReference type="ARBA" id="ARBA00022691"/>
    </source>
</evidence>
<feature type="domain" description="tRNA/rRNA methyltransferase SpoU type" evidence="6">
    <location>
        <begin position="2"/>
        <end position="139"/>
    </location>
</feature>
<dbReference type="PANTHER" id="PTHR42971:SF1">
    <property type="entry name" value="TRNA (CYTIDINE(34)-2'-O)-METHYLTRANSFERASE"/>
    <property type="match status" value="1"/>
</dbReference>
<dbReference type="PANTHER" id="PTHR42971">
    <property type="entry name" value="TRNA (CYTIDINE(34)-2'-O)-METHYLTRANSFERASE"/>
    <property type="match status" value="1"/>
</dbReference>
<keyword evidence="4" id="KW-0949">S-adenosyl-L-methionine</keyword>
<keyword evidence="2" id="KW-0489">Methyltransferase</keyword>
<reference evidence="7" key="1">
    <citation type="submission" date="2018-05" db="EMBL/GenBank/DDBJ databases">
        <authorList>
            <person name="Lanie J.A."/>
            <person name="Ng W.-L."/>
            <person name="Kazmierczak K.M."/>
            <person name="Andrzejewski T.M."/>
            <person name="Davidsen T.M."/>
            <person name="Wayne K.J."/>
            <person name="Tettelin H."/>
            <person name="Glass J.I."/>
            <person name="Rusch D."/>
            <person name="Podicherti R."/>
            <person name="Tsui H.-C.T."/>
            <person name="Winkler M.E."/>
        </authorList>
    </citation>
    <scope>NUCLEOTIDE SEQUENCE</scope>
</reference>
<dbReference type="GO" id="GO:0002130">
    <property type="term" value="P:wobble position ribose methylation"/>
    <property type="evidence" value="ECO:0007669"/>
    <property type="project" value="TreeGrafter"/>
</dbReference>
<dbReference type="InterPro" id="IPR001537">
    <property type="entry name" value="SpoU_MeTrfase"/>
</dbReference>
<dbReference type="Pfam" id="PF00588">
    <property type="entry name" value="SpoU_methylase"/>
    <property type="match status" value="1"/>
</dbReference>
<evidence type="ECO:0000256" key="5">
    <source>
        <dbReference type="ARBA" id="ARBA00022694"/>
    </source>
</evidence>
<keyword evidence="5" id="KW-0819">tRNA processing</keyword>
<dbReference type="GO" id="GO:0008173">
    <property type="term" value="F:RNA methyltransferase activity"/>
    <property type="evidence" value="ECO:0007669"/>
    <property type="project" value="InterPro"/>
</dbReference>
<dbReference type="InterPro" id="IPR029028">
    <property type="entry name" value="Alpha/beta_knot_MTases"/>
</dbReference>
<dbReference type="EMBL" id="UINC01194376">
    <property type="protein sequence ID" value="SVE10433.1"/>
    <property type="molecule type" value="Genomic_DNA"/>
</dbReference>
<evidence type="ECO:0000256" key="2">
    <source>
        <dbReference type="ARBA" id="ARBA00022603"/>
    </source>
</evidence>
<organism evidence="7">
    <name type="scientific">marine metagenome</name>
    <dbReference type="NCBI Taxonomy" id="408172"/>
    <lineage>
        <taxon>unclassified sequences</taxon>
        <taxon>metagenomes</taxon>
        <taxon>ecological metagenomes</taxon>
    </lineage>
</organism>
<gene>
    <name evidence="7" type="ORF">METZ01_LOCUS463287</name>
</gene>
<evidence type="ECO:0000259" key="6">
    <source>
        <dbReference type="Pfam" id="PF00588"/>
    </source>
</evidence>
<dbReference type="AlphaFoldDB" id="A0A383AS57"/>
<dbReference type="SUPFAM" id="SSF75217">
    <property type="entry name" value="alpha/beta knot"/>
    <property type="match status" value="1"/>
</dbReference>
<evidence type="ECO:0000313" key="7">
    <source>
        <dbReference type="EMBL" id="SVE10433.1"/>
    </source>
</evidence>
<keyword evidence="1" id="KW-0963">Cytoplasm</keyword>
<keyword evidence="3" id="KW-0808">Transferase</keyword>
<dbReference type="PIRSF" id="PIRSF029256">
    <property type="entry name" value="SpoU_TrmH_prd"/>
    <property type="match status" value="1"/>
</dbReference>